<dbReference type="EMBL" id="SNXK01000001">
    <property type="protein sequence ID" value="TDP43094.1"/>
    <property type="molecule type" value="Genomic_DNA"/>
</dbReference>
<sequence length="129" mass="14829">MTHDLPLMDLLTEEMQNPGEAEWWDEHEKSADAIVVCFRIPAGRMLLTYWNGQLHKVIYQTPEESEEAAAQRNAYLFAHYGQGHDWTEVVDNGFGKTYFRSDDQLFALWSYAMDYTTVGTKAFLEGVGI</sequence>
<comment type="caution">
    <text evidence="1">The sequence shown here is derived from an EMBL/GenBank/DDBJ whole genome shotgun (WGS) entry which is preliminary data.</text>
</comment>
<evidence type="ECO:0000313" key="2">
    <source>
        <dbReference type="Proteomes" id="UP000295087"/>
    </source>
</evidence>
<proteinExistence type="predicted"/>
<organism evidence="1 2">
    <name type="scientific">Nocardia ignorata</name>
    <dbReference type="NCBI Taxonomy" id="145285"/>
    <lineage>
        <taxon>Bacteria</taxon>
        <taxon>Bacillati</taxon>
        <taxon>Actinomycetota</taxon>
        <taxon>Actinomycetes</taxon>
        <taxon>Mycobacteriales</taxon>
        <taxon>Nocardiaceae</taxon>
        <taxon>Nocardia</taxon>
    </lineage>
</organism>
<evidence type="ECO:0000313" key="1">
    <source>
        <dbReference type="EMBL" id="TDP43094.1"/>
    </source>
</evidence>
<accession>A0A4R6PWI5</accession>
<reference evidence="1 2" key="1">
    <citation type="submission" date="2019-03" db="EMBL/GenBank/DDBJ databases">
        <title>Genomic Encyclopedia of Type Strains, Phase IV (KMG-IV): sequencing the most valuable type-strain genomes for metagenomic binning, comparative biology and taxonomic classification.</title>
        <authorList>
            <person name="Goeker M."/>
        </authorList>
    </citation>
    <scope>NUCLEOTIDE SEQUENCE [LARGE SCALE GENOMIC DNA]</scope>
    <source>
        <strain evidence="1 2">DSM 44496</strain>
    </source>
</reference>
<dbReference type="AlphaFoldDB" id="A0A4R6PWI5"/>
<protein>
    <submittedName>
        <fullName evidence="1">Uncharacterized protein</fullName>
    </submittedName>
</protein>
<dbReference type="Proteomes" id="UP000295087">
    <property type="component" value="Unassembled WGS sequence"/>
</dbReference>
<dbReference type="RefSeq" id="WP_208115323.1">
    <property type="nucleotide sequence ID" value="NZ_JBHXPO010000002.1"/>
</dbReference>
<gene>
    <name evidence="1" type="ORF">DFR75_1012215</name>
</gene>
<keyword evidence="2" id="KW-1185">Reference proteome</keyword>
<name>A0A4R6PWI5_NOCIG</name>